<reference evidence="6 7" key="1">
    <citation type="submission" date="2024-03" db="EMBL/GenBank/DDBJ databases">
        <title>Novel species of the genus Variovorax.</title>
        <authorList>
            <person name="Liu Q."/>
            <person name="Xin Y.-H."/>
        </authorList>
    </citation>
    <scope>NUCLEOTIDE SEQUENCE [LARGE SCALE GENOMIC DNA]</scope>
    <source>
        <strain evidence="6 7">KACC 18501</strain>
    </source>
</reference>
<comment type="subcellular location">
    <subcellularLocation>
        <location evidence="1">Cell outer membrane</location>
    </subcellularLocation>
</comment>
<dbReference type="SUPFAM" id="SSF56954">
    <property type="entry name" value="Outer membrane efflux proteins (OEP)"/>
    <property type="match status" value="1"/>
</dbReference>
<dbReference type="Gene3D" id="1.20.1600.10">
    <property type="entry name" value="Outer membrane efflux proteins (OEP)"/>
    <property type="match status" value="1"/>
</dbReference>
<protein>
    <submittedName>
        <fullName evidence="6">TolC family protein</fullName>
    </submittedName>
</protein>
<dbReference type="PANTHER" id="PTHR30026">
    <property type="entry name" value="OUTER MEMBRANE PROTEIN TOLC"/>
    <property type="match status" value="1"/>
</dbReference>
<evidence type="ECO:0000313" key="6">
    <source>
        <dbReference type="EMBL" id="MEJ8823576.1"/>
    </source>
</evidence>
<name>A0ABU8W0J7_9BURK</name>
<keyword evidence="7" id="KW-1185">Reference proteome</keyword>
<dbReference type="PANTHER" id="PTHR30026:SF20">
    <property type="entry name" value="OUTER MEMBRANE PROTEIN TOLC"/>
    <property type="match status" value="1"/>
</dbReference>
<dbReference type="InterPro" id="IPR051906">
    <property type="entry name" value="TolC-like"/>
</dbReference>
<keyword evidence="5" id="KW-0998">Cell outer membrane</keyword>
<comment type="caution">
    <text evidence="6">The sequence shown here is derived from an EMBL/GenBank/DDBJ whole genome shotgun (WGS) entry which is preliminary data.</text>
</comment>
<keyword evidence="3" id="KW-0812">Transmembrane</keyword>
<keyword evidence="4" id="KW-0472">Membrane</keyword>
<evidence type="ECO:0000313" key="7">
    <source>
        <dbReference type="Proteomes" id="UP001363010"/>
    </source>
</evidence>
<evidence type="ECO:0000256" key="5">
    <source>
        <dbReference type="ARBA" id="ARBA00023237"/>
    </source>
</evidence>
<accession>A0ABU8W0J7</accession>
<evidence type="ECO:0000256" key="2">
    <source>
        <dbReference type="ARBA" id="ARBA00022452"/>
    </source>
</evidence>
<dbReference type="EMBL" id="JBBKZV010000009">
    <property type="protein sequence ID" value="MEJ8823576.1"/>
    <property type="molecule type" value="Genomic_DNA"/>
</dbReference>
<organism evidence="6 7">
    <name type="scientific">Variovorax humicola</name>
    <dbReference type="NCBI Taxonomy" id="1769758"/>
    <lineage>
        <taxon>Bacteria</taxon>
        <taxon>Pseudomonadati</taxon>
        <taxon>Pseudomonadota</taxon>
        <taxon>Betaproteobacteria</taxon>
        <taxon>Burkholderiales</taxon>
        <taxon>Comamonadaceae</taxon>
        <taxon>Variovorax</taxon>
    </lineage>
</organism>
<proteinExistence type="predicted"/>
<evidence type="ECO:0000256" key="3">
    <source>
        <dbReference type="ARBA" id="ARBA00022692"/>
    </source>
</evidence>
<evidence type="ECO:0000256" key="1">
    <source>
        <dbReference type="ARBA" id="ARBA00004442"/>
    </source>
</evidence>
<dbReference type="RefSeq" id="WP_340364615.1">
    <property type="nucleotide sequence ID" value="NZ_JBBKZV010000009.1"/>
</dbReference>
<evidence type="ECO:0000256" key="4">
    <source>
        <dbReference type="ARBA" id="ARBA00023136"/>
    </source>
</evidence>
<dbReference type="Proteomes" id="UP001363010">
    <property type="component" value="Unassembled WGS sequence"/>
</dbReference>
<gene>
    <name evidence="6" type="ORF">WKW80_16280</name>
</gene>
<keyword evidence="2" id="KW-1134">Transmembrane beta strand</keyword>
<sequence>MALARLVRSPADVPFVFGVFMQSHYLRVATLAIALLPHLVDAAPLTLETALDLAVKRSESARAARAGVTSASELARAAGQLPDPMLRAGVDNLPVTGPDRYSTTRDAMTMKRIGISQEWLSSEKRAARRASAEAVVEREGIQARSSLAEIRLNTALAYLDAYYVGEALKLATLMEHHAHEEYEAARGRVASSMGSSQEALALTGARGLAEDESAELRQLQSAAQVTLERWVGTAADELAPVAAIPLPTEQAYVAAHPTVLAKQSDVDVATRAAAVAASERKPNWTWEISYGQRVNYSDMATFGVSIPLQVAPSERQDRETAARLALADKSEAELAEATRAAIAEYRTLGSDAQRLLERIERYRASVVTPAVQRTVAATAAYRSNQGTLLSVFEARHAEVDAQRKLLTLQRDLSKARVQLAFKPSAQGDGQ</sequence>